<dbReference type="InterPro" id="IPR023405">
    <property type="entry name" value="Topo_IA_core_domain"/>
</dbReference>
<keyword evidence="14" id="KW-1185">Reference proteome</keyword>
<dbReference type="Pfam" id="PF01751">
    <property type="entry name" value="Toprim"/>
    <property type="match status" value="1"/>
</dbReference>
<organism evidence="13 14">
    <name type="scientific">Moraxella bovis</name>
    <dbReference type="NCBI Taxonomy" id="476"/>
    <lineage>
        <taxon>Bacteria</taxon>
        <taxon>Pseudomonadati</taxon>
        <taxon>Pseudomonadota</taxon>
        <taxon>Gammaproteobacteria</taxon>
        <taxon>Moraxellales</taxon>
        <taxon>Moraxellaceae</taxon>
        <taxon>Moraxella</taxon>
    </lineage>
</organism>
<evidence type="ECO:0000256" key="5">
    <source>
        <dbReference type="ARBA" id="ARBA00023125"/>
    </source>
</evidence>
<evidence type="ECO:0000313" key="13">
    <source>
        <dbReference type="EMBL" id="UZA04770.1"/>
    </source>
</evidence>
<feature type="domain" description="Topo IA-type catalytic" evidence="12">
    <location>
        <begin position="128"/>
        <end position="554"/>
    </location>
</feature>
<keyword evidence="5" id="KW-0238">DNA-binding</keyword>
<evidence type="ECO:0000256" key="9">
    <source>
        <dbReference type="ARBA" id="ARBA00032235"/>
    </source>
</evidence>
<comment type="catalytic activity">
    <reaction evidence="1">
        <text>ATP-independent breakage of single-stranded DNA, followed by passage and rejoining.</text>
        <dbReference type="EC" id="5.6.2.1"/>
    </reaction>
</comment>
<dbReference type="SUPFAM" id="SSF56712">
    <property type="entry name" value="Prokaryotic type I DNA topoisomerase"/>
    <property type="match status" value="1"/>
</dbReference>
<dbReference type="CDD" id="cd00186">
    <property type="entry name" value="TOP1Ac"/>
    <property type="match status" value="1"/>
</dbReference>
<accession>A0ABY6MCW7</accession>
<evidence type="ECO:0000256" key="3">
    <source>
        <dbReference type="ARBA" id="ARBA00012891"/>
    </source>
</evidence>
<dbReference type="Pfam" id="PF01131">
    <property type="entry name" value="Topoisom_bac"/>
    <property type="match status" value="1"/>
</dbReference>
<geneLocation type="plasmid" evidence="13 14">
    <name>unnamed1</name>
</geneLocation>
<reference evidence="13" key="1">
    <citation type="journal article" date="2022" name="BMC Microbiol.">
        <title>Whole genome sequencing of Moraxella bovis strains from North America reveals two genotypes with different genetic determinants.</title>
        <authorList>
            <person name="Wynn E.L."/>
            <person name="Hille M.M."/>
            <person name="Loy J.D."/>
            <person name="Schuller G."/>
            <person name="Kuhn K.L."/>
            <person name="Dickey A.M."/>
            <person name="Bono J.L."/>
            <person name="Clawson M.L."/>
        </authorList>
    </citation>
    <scope>NUCLEOTIDE SEQUENCE</scope>
    <source>
        <strain evidence="13">SAM102599</strain>
    </source>
</reference>
<keyword evidence="6" id="KW-0413">Isomerase</keyword>
<dbReference type="InterPro" id="IPR003602">
    <property type="entry name" value="Topo_IA_DNA-bd_dom"/>
</dbReference>
<dbReference type="InterPro" id="IPR013497">
    <property type="entry name" value="Topo_IA_cen"/>
</dbReference>
<dbReference type="SMART" id="SM00437">
    <property type="entry name" value="TOP1Ac"/>
    <property type="match status" value="1"/>
</dbReference>
<name>A0ABY6MCW7_MORBO</name>
<dbReference type="RefSeq" id="WP_264697345.1">
    <property type="nucleotide sequence ID" value="NZ_CP087831.1"/>
</dbReference>
<dbReference type="PRINTS" id="PR00417">
    <property type="entry name" value="PRTPISMRASEI"/>
</dbReference>
<evidence type="ECO:0000256" key="6">
    <source>
        <dbReference type="ARBA" id="ARBA00023235"/>
    </source>
</evidence>
<evidence type="ECO:0000256" key="2">
    <source>
        <dbReference type="ARBA" id="ARBA00009446"/>
    </source>
</evidence>
<keyword evidence="4" id="KW-0799">Topoisomerase</keyword>
<evidence type="ECO:0000259" key="11">
    <source>
        <dbReference type="PROSITE" id="PS50880"/>
    </source>
</evidence>
<evidence type="ECO:0000259" key="12">
    <source>
        <dbReference type="PROSITE" id="PS52039"/>
    </source>
</evidence>
<dbReference type="PANTHER" id="PTHR42785">
    <property type="entry name" value="DNA TOPOISOMERASE, TYPE IA, CORE"/>
    <property type="match status" value="1"/>
</dbReference>
<evidence type="ECO:0000256" key="1">
    <source>
        <dbReference type="ARBA" id="ARBA00000213"/>
    </source>
</evidence>
<dbReference type="InterPro" id="IPR003601">
    <property type="entry name" value="Topo_IA_2"/>
</dbReference>
<evidence type="ECO:0000256" key="10">
    <source>
        <dbReference type="ARBA" id="ARBA00032877"/>
    </source>
</evidence>
<dbReference type="InterPro" id="IPR013824">
    <property type="entry name" value="Topo_IA_cen_sub1"/>
</dbReference>
<dbReference type="PROSITE" id="PS52039">
    <property type="entry name" value="TOPO_IA_2"/>
    <property type="match status" value="1"/>
</dbReference>
<evidence type="ECO:0000256" key="4">
    <source>
        <dbReference type="ARBA" id="ARBA00023029"/>
    </source>
</evidence>
<dbReference type="Gene3D" id="1.10.460.10">
    <property type="entry name" value="Topoisomerase I, domain 2"/>
    <property type="match status" value="1"/>
</dbReference>
<dbReference type="Gene3D" id="3.40.50.140">
    <property type="match status" value="1"/>
</dbReference>
<dbReference type="InterPro" id="IPR000380">
    <property type="entry name" value="Topo_IA"/>
</dbReference>
<evidence type="ECO:0000256" key="7">
    <source>
        <dbReference type="ARBA" id="ARBA00030003"/>
    </source>
</evidence>
<protein>
    <recommendedName>
        <fullName evidence="3">DNA topoisomerase</fullName>
        <ecNumber evidence="3">5.6.2.1</ecNumber>
    </recommendedName>
    <alternativeName>
        <fullName evidence="10">Omega-protein</fullName>
    </alternativeName>
    <alternativeName>
        <fullName evidence="9">Relaxing enzyme</fullName>
    </alternativeName>
    <alternativeName>
        <fullName evidence="7">Swivelase</fullName>
    </alternativeName>
    <alternativeName>
        <fullName evidence="8">Untwisting enzyme</fullName>
    </alternativeName>
</protein>
<dbReference type="EMBL" id="CP087831">
    <property type="protein sequence ID" value="UZA04770.1"/>
    <property type="molecule type" value="Genomic_DNA"/>
</dbReference>
<evidence type="ECO:0000256" key="8">
    <source>
        <dbReference type="ARBA" id="ARBA00031985"/>
    </source>
</evidence>
<dbReference type="PROSITE" id="PS50880">
    <property type="entry name" value="TOPRIM"/>
    <property type="match status" value="1"/>
</dbReference>
<dbReference type="SMART" id="SM00493">
    <property type="entry name" value="TOPRIM"/>
    <property type="match status" value="1"/>
</dbReference>
<keyword evidence="13" id="KW-0614">Plasmid</keyword>
<dbReference type="InterPro" id="IPR013825">
    <property type="entry name" value="Topo_IA_cen_sub2"/>
</dbReference>
<gene>
    <name evidence="13" type="ORF">LP092_15495</name>
</gene>
<dbReference type="PANTHER" id="PTHR42785:SF1">
    <property type="entry name" value="DNA TOPOISOMERASE"/>
    <property type="match status" value="1"/>
</dbReference>
<feature type="domain" description="Toprim" evidence="11">
    <location>
        <begin position="3"/>
        <end position="113"/>
    </location>
</feature>
<evidence type="ECO:0000313" key="14">
    <source>
        <dbReference type="Proteomes" id="UP001163632"/>
    </source>
</evidence>
<dbReference type="Gene3D" id="1.10.290.10">
    <property type="entry name" value="Topoisomerase I, domain 4"/>
    <property type="match status" value="1"/>
</dbReference>
<dbReference type="EC" id="5.6.2.1" evidence="3"/>
<comment type="similarity">
    <text evidence="2">Belongs to the type IA topoisomerase family.</text>
</comment>
<dbReference type="SMART" id="SM00436">
    <property type="entry name" value="TOP1Bc"/>
    <property type="match status" value="1"/>
</dbReference>
<sequence length="757" mass="85679">MGENVLIVESGNKVGSIQSYLGDDWLVFASGGHICDLPTTGELGIDKQTLSMTYVNSESGKKAIKRIKPHLATAKRVVLASDPDREGEVIAWHLKRELNTGNRYERAKFQEITQKGIQQALTNTTMIDENLVSAQTARRIIDRVVGWEATPELSDYVNDGDIYPVGRVQSQAVAIIARRQDEIEHFVSKEHYAIKVSFGLWSAILDVEKSQLGTTQDDGSVYWLDKEQANAIKDNIHTLIIEKVEEKQTQKYANVAFETATMHQAAANQLNIRAKQCDAIAQKLFEKGLITYIRTDSTVLSDDGYAMICQYATDNGLKLASKKRDGTKGAVAQEAHECIRPTSFDYDGRDLPKEERQLYELIFKRAVASQLAPATYANKQITLTTTIDNHKLVFIAKSSTLIDKGYLEFFDDSDEDKDTQEKNPIPVLTEQDTITPVAKELVINKTKPPLHFNEARLGKYLKEQGIGRPSTYSSIYEKIIAHGYVEISKEKGQNHFIATKKGKILVQAIGDIFSIMEEKFTMALEGRLDDIANGLVGYDAVVFEFFETLHKEVALLKAKPALSGAILCEICQSRMKKRQLKSKKGYFWFCTNNNCDHKAFDNNGVPETLAQIQERNRIRAESQARYFNEDGSPKYPCVSCASATKRWESKKKPGSYFWVCSNKECNVFYDDDPQTKTPILQEKIKSQTKPDFIIEAEKLSTDKDGNYRWHCKKCKTHLLLFKKKNTDNGYYLKCQNKDCGKFYNTEDFNITIKVKKS</sequence>
<dbReference type="Gene3D" id="2.70.20.10">
    <property type="entry name" value="Topoisomerase I, domain 3"/>
    <property type="match status" value="1"/>
</dbReference>
<proteinExistence type="inferred from homology"/>
<dbReference type="Proteomes" id="UP001163632">
    <property type="component" value="Plasmid unnamed1"/>
</dbReference>
<dbReference type="InterPro" id="IPR006171">
    <property type="entry name" value="TOPRIM_dom"/>
</dbReference>
<dbReference type="InterPro" id="IPR013826">
    <property type="entry name" value="Topo_IA_cen_sub3"/>
</dbReference>